<feature type="region of interest" description="Disordered" evidence="6">
    <location>
        <begin position="440"/>
        <end position="463"/>
    </location>
</feature>
<proteinExistence type="predicted"/>
<evidence type="ECO:0000256" key="5">
    <source>
        <dbReference type="ARBA" id="ARBA00023136"/>
    </source>
</evidence>
<dbReference type="PANTHER" id="PTHR43791:SF36">
    <property type="entry name" value="TRANSPORTER, PUTATIVE (AFU_ORTHOLOGUE AFUA_6G08340)-RELATED"/>
    <property type="match status" value="1"/>
</dbReference>
<feature type="transmembrane region" description="Helical" evidence="7">
    <location>
        <begin position="258"/>
        <end position="280"/>
    </location>
</feature>
<keyword evidence="3 7" id="KW-0812">Transmembrane</keyword>
<accession>A0ABW6RZ14</accession>
<keyword evidence="5 7" id="KW-0472">Membrane</keyword>
<evidence type="ECO:0000259" key="8">
    <source>
        <dbReference type="PROSITE" id="PS50850"/>
    </source>
</evidence>
<evidence type="ECO:0000256" key="1">
    <source>
        <dbReference type="ARBA" id="ARBA00004651"/>
    </source>
</evidence>
<evidence type="ECO:0000256" key="6">
    <source>
        <dbReference type="SAM" id="MobiDB-lite"/>
    </source>
</evidence>
<evidence type="ECO:0000256" key="3">
    <source>
        <dbReference type="ARBA" id="ARBA00022692"/>
    </source>
</evidence>
<comment type="subcellular location">
    <subcellularLocation>
        <location evidence="1">Cell membrane</location>
        <topology evidence="1">Multi-pass membrane protein</topology>
    </subcellularLocation>
</comment>
<dbReference type="InterPro" id="IPR011701">
    <property type="entry name" value="MFS"/>
</dbReference>
<feature type="transmembrane region" description="Helical" evidence="7">
    <location>
        <begin position="62"/>
        <end position="82"/>
    </location>
</feature>
<dbReference type="Gene3D" id="1.20.1250.20">
    <property type="entry name" value="MFS general substrate transporter like domains"/>
    <property type="match status" value="2"/>
</dbReference>
<dbReference type="PROSITE" id="PS50850">
    <property type="entry name" value="MFS"/>
    <property type="match status" value="1"/>
</dbReference>
<feature type="transmembrane region" description="Helical" evidence="7">
    <location>
        <begin position="94"/>
        <end position="114"/>
    </location>
</feature>
<reference evidence="9 10" key="1">
    <citation type="submission" date="2024-10" db="EMBL/GenBank/DDBJ databases">
        <title>The Natural Products Discovery Center: Release of the First 8490 Sequenced Strains for Exploring Actinobacteria Biosynthetic Diversity.</title>
        <authorList>
            <person name="Kalkreuter E."/>
            <person name="Kautsar S.A."/>
            <person name="Yang D."/>
            <person name="Bader C.D."/>
            <person name="Teijaro C.N."/>
            <person name="Fluegel L."/>
            <person name="Davis C.M."/>
            <person name="Simpson J.R."/>
            <person name="Lauterbach L."/>
            <person name="Steele A.D."/>
            <person name="Gui C."/>
            <person name="Meng S."/>
            <person name="Li G."/>
            <person name="Viehrig K."/>
            <person name="Ye F."/>
            <person name="Su P."/>
            <person name="Kiefer A.F."/>
            <person name="Nichols A."/>
            <person name="Cepeda A.J."/>
            <person name="Yan W."/>
            <person name="Fan B."/>
            <person name="Jiang Y."/>
            <person name="Adhikari A."/>
            <person name="Zheng C.-J."/>
            <person name="Schuster L."/>
            <person name="Cowan T.M."/>
            <person name="Smanski M.J."/>
            <person name="Chevrette M.G."/>
            <person name="De Carvalho L.P.S."/>
            <person name="Shen B."/>
        </authorList>
    </citation>
    <scope>NUCLEOTIDE SEQUENCE [LARGE SCALE GENOMIC DNA]</scope>
    <source>
        <strain evidence="9 10">NPDC002593</strain>
    </source>
</reference>
<dbReference type="Pfam" id="PF07690">
    <property type="entry name" value="MFS_1"/>
    <property type="match status" value="1"/>
</dbReference>
<keyword evidence="10" id="KW-1185">Reference proteome</keyword>
<dbReference type="RefSeq" id="WP_051193108.1">
    <property type="nucleotide sequence ID" value="NZ_JBIAQY010000004.1"/>
</dbReference>
<dbReference type="Proteomes" id="UP001601992">
    <property type="component" value="Unassembled WGS sequence"/>
</dbReference>
<feature type="domain" description="Major facilitator superfamily (MFS) profile" evidence="8">
    <location>
        <begin position="29"/>
        <end position="437"/>
    </location>
</feature>
<dbReference type="InterPro" id="IPR036259">
    <property type="entry name" value="MFS_trans_sf"/>
</dbReference>
<feature type="transmembrane region" description="Helical" evidence="7">
    <location>
        <begin position="346"/>
        <end position="367"/>
    </location>
</feature>
<sequence length="463" mass="49584">MAAKTSRDGESSLVASALDSAVAKIFRRIVPLFAIMMMCNQLDRSNIGYAQHHLETDLGIGAAAYGLGAGLFFVAYTIFELPSNALMQRIGAKIWLSRICVSWGLVSAATLFTQGPISFYILRFLLGVAEAGFVPSVLYFLTTWLPNSHRGRANARYAVGALIAFTLSGPLSGPLLSLNGFLGLAGWKWMFLVEGIASVAIGVFAYFRLDSKITDAAWLTPQEQNALITTIARENAEVESHYGPGRPSLLSVLKDPRIALFVIIYFATQMSIFANTFWLPSIVRNIEGTNDITVGLLSSLPWICAIVVMFAVARLGDRTGKRLQILIGLLLVSAVGSYLAGITTPWVALLTLCIAATGFKSISPIFWPIVQKSVHPMAVGTAIAVINALANLGGFVAPYGFGLIKQHTGSTQWGLFGLALASVLAALCCLLIRERSSRGAIADTPPPTPATTESSGPRPRTTN</sequence>
<dbReference type="EMBL" id="JBIAQY010000004">
    <property type="protein sequence ID" value="MFF3568613.1"/>
    <property type="molecule type" value="Genomic_DNA"/>
</dbReference>
<dbReference type="SUPFAM" id="SSF103473">
    <property type="entry name" value="MFS general substrate transporter"/>
    <property type="match status" value="1"/>
</dbReference>
<gene>
    <name evidence="9" type="ORF">ACFYXQ_12645</name>
</gene>
<evidence type="ECO:0000313" key="9">
    <source>
        <dbReference type="EMBL" id="MFF3568613.1"/>
    </source>
</evidence>
<feature type="transmembrane region" description="Helical" evidence="7">
    <location>
        <begin position="413"/>
        <end position="432"/>
    </location>
</feature>
<feature type="transmembrane region" description="Helical" evidence="7">
    <location>
        <begin position="323"/>
        <end position="340"/>
    </location>
</feature>
<feature type="transmembrane region" description="Helical" evidence="7">
    <location>
        <begin position="120"/>
        <end position="145"/>
    </location>
</feature>
<dbReference type="InterPro" id="IPR020846">
    <property type="entry name" value="MFS_dom"/>
</dbReference>
<organism evidence="9 10">
    <name type="scientific">Nocardia jiangxiensis</name>
    <dbReference type="NCBI Taxonomy" id="282685"/>
    <lineage>
        <taxon>Bacteria</taxon>
        <taxon>Bacillati</taxon>
        <taxon>Actinomycetota</taxon>
        <taxon>Actinomycetes</taxon>
        <taxon>Mycobacteriales</taxon>
        <taxon>Nocardiaceae</taxon>
        <taxon>Nocardia</taxon>
    </lineage>
</organism>
<evidence type="ECO:0000313" key="10">
    <source>
        <dbReference type="Proteomes" id="UP001601992"/>
    </source>
</evidence>
<feature type="transmembrane region" description="Helical" evidence="7">
    <location>
        <begin position="379"/>
        <end position="401"/>
    </location>
</feature>
<protein>
    <submittedName>
        <fullName evidence="9">MFS transporter</fullName>
    </submittedName>
</protein>
<keyword evidence="4 7" id="KW-1133">Transmembrane helix</keyword>
<dbReference type="CDD" id="cd17319">
    <property type="entry name" value="MFS_ExuT_GudP_like"/>
    <property type="match status" value="1"/>
</dbReference>
<evidence type="ECO:0000256" key="4">
    <source>
        <dbReference type="ARBA" id="ARBA00022989"/>
    </source>
</evidence>
<feature type="transmembrane region" description="Helical" evidence="7">
    <location>
        <begin position="189"/>
        <end position="207"/>
    </location>
</feature>
<evidence type="ECO:0000256" key="2">
    <source>
        <dbReference type="ARBA" id="ARBA00022448"/>
    </source>
</evidence>
<comment type="caution">
    <text evidence="9">The sequence shown here is derived from an EMBL/GenBank/DDBJ whole genome shotgun (WGS) entry which is preliminary data.</text>
</comment>
<name>A0ABW6RZ14_9NOCA</name>
<feature type="transmembrane region" description="Helical" evidence="7">
    <location>
        <begin position="157"/>
        <end position="177"/>
    </location>
</feature>
<keyword evidence="2" id="KW-0813">Transport</keyword>
<dbReference type="PANTHER" id="PTHR43791">
    <property type="entry name" value="PERMEASE-RELATED"/>
    <property type="match status" value="1"/>
</dbReference>
<feature type="transmembrane region" description="Helical" evidence="7">
    <location>
        <begin position="292"/>
        <end position="311"/>
    </location>
</feature>
<evidence type="ECO:0000256" key="7">
    <source>
        <dbReference type="SAM" id="Phobius"/>
    </source>
</evidence>